<evidence type="ECO:0000313" key="7">
    <source>
        <dbReference type="EMBL" id="MFC0685383.1"/>
    </source>
</evidence>
<evidence type="ECO:0000256" key="3">
    <source>
        <dbReference type="ARBA" id="ARBA00022989"/>
    </source>
</evidence>
<comment type="subcellular location">
    <subcellularLocation>
        <location evidence="1">Membrane</location>
        <topology evidence="1">Multi-pass membrane protein</topology>
    </subcellularLocation>
</comment>
<feature type="transmembrane region" description="Helical" evidence="5">
    <location>
        <begin position="402"/>
        <end position="420"/>
    </location>
</feature>
<organism evidence="7 8">
    <name type="scientific">Novosphingobium clariflavum</name>
    <dbReference type="NCBI Taxonomy" id="2029884"/>
    <lineage>
        <taxon>Bacteria</taxon>
        <taxon>Pseudomonadati</taxon>
        <taxon>Pseudomonadota</taxon>
        <taxon>Alphaproteobacteria</taxon>
        <taxon>Sphingomonadales</taxon>
        <taxon>Sphingomonadaceae</taxon>
        <taxon>Novosphingobium</taxon>
    </lineage>
</organism>
<evidence type="ECO:0000256" key="1">
    <source>
        <dbReference type="ARBA" id="ARBA00004141"/>
    </source>
</evidence>
<feature type="domain" description="O-antigen ligase-related" evidence="6">
    <location>
        <begin position="214"/>
        <end position="358"/>
    </location>
</feature>
<proteinExistence type="predicted"/>
<dbReference type="InterPro" id="IPR051533">
    <property type="entry name" value="WaaL-like"/>
</dbReference>
<dbReference type="Pfam" id="PF04932">
    <property type="entry name" value="Wzy_C"/>
    <property type="match status" value="1"/>
</dbReference>
<keyword evidence="3 5" id="KW-1133">Transmembrane helix</keyword>
<keyword evidence="2 5" id="KW-0812">Transmembrane</keyword>
<gene>
    <name evidence="7" type="ORF">ACFFF8_12315</name>
</gene>
<dbReference type="PANTHER" id="PTHR37422:SF21">
    <property type="entry name" value="EXOQ-LIKE PROTEIN"/>
    <property type="match status" value="1"/>
</dbReference>
<name>A0ABV6S824_9SPHN</name>
<feature type="transmembrane region" description="Helical" evidence="5">
    <location>
        <begin position="228"/>
        <end position="245"/>
    </location>
</feature>
<reference evidence="7 8" key="1">
    <citation type="submission" date="2024-09" db="EMBL/GenBank/DDBJ databases">
        <authorList>
            <person name="Sun Q."/>
            <person name="Mori K."/>
        </authorList>
    </citation>
    <scope>NUCLEOTIDE SEQUENCE [LARGE SCALE GENOMIC DNA]</scope>
    <source>
        <strain evidence="7 8">CICC 11035S</strain>
    </source>
</reference>
<dbReference type="EMBL" id="JBHLTM010000047">
    <property type="protein sequence ID" value="MFC0685383.1"/>
    <property type="molecule type" value="Genomic_DNA"/>
</dbReference>
<feature type="transmembrane region" description="Helical" evidence="5">
    <location>
        <begin position="257"/>
        <end position="277"/>
    </location>
</feature>
<dbReference type="InterPro" id="IPR007016">
    <property type="entry name" value="O-antigen_ligase-rel_domated"/>
</dbReference>
<protein>
    <submittedName>
        <fullName evidence="7">O-antigen ligase family protein</fullName>
    </submittedName>
</protein>
<feature type="transmembrane region" description="Helical" evidence="5">
    <location>
        <begin position="26"/>
        <end position="43"/>
    </location>
</feature>
<feature type="transmembrane region" description="Helical" evidence="5">
    <location>
        <begin position="204"/>
        <end position="222"/>
    </location>
</feature>
<keyword evidence="7" id="KW-0436">Ligase</keyword>
<feature type="transmembrane region" description="Helical" evidence="5">
    <location>
        <begin position="106"/>
        <end position="125"/>
    </location>
</feature>
<feature type="transmembrane region" description="Helical" evidence="5">
    <location>
        <begin position="180"/>
        <end position="197"/>
    </location>
</feature>
<evidence type="ECO:0000256" key="5">
    <source>
        <dbReference type="SAM" id="Phobius"/>
    </source>
</evidence>
<dbReference type="GO" id="GO:0016874">
    <property type="term" value="F:ligase activity"/>
    <property type="evidence" value="ECO:0007669"/>
    <property type="project" value="UniProtKB-KW"/>
</dbReference>
<accession>A0ABV6S824</accession>
<keyword evidence="8" id="KW-1185">Reference proteome</keyword>
<dbReference type="RefSeq" id="WP_267223031.1">
    <property type="nucleotide sequence ID" value="NZ_JAPCWC010000019.1"/>
</dbReference>
<feature type="transmembrane region" description="Helical" evidence="5">
    <location>
        <begin position="50"/>
        <end position="68"/>
    </location>
</feature>
<evidence type="ECO:0000256" key="2">
    <source>
        <dbReference type="ARBA" id="ARBA00022692"/>
    </source>
</evidence>
<dbReference type="PANTHER" id="PTHR37422">
    <property type="entry name" value="TEICHURONIC ACID BIOSYNTHESIS PROTEIN TUAE"/>
    <property type="match status" value="1"/>
</dbReference>
<evidence type="ECO:0000259" key="6">
    <source>
        <dbReference type="Pfam" id="PF04932"/>
    </source>
</evidence>
<feature type="transmembrane region" description="Helical" evidence="5">
    <location>
        <begin position="132"/>
        <end position="153"/>
    </location>
</feature>
<comment type="caution">
    <text evidence="7">The sequence shown here is derived from an EMBL/GenBank/DDBJ whole genome shotgun (WGS) entry which is preliminary data.</text>
</comment>
<sequence>MALVLVGVIFGGGGGGAGLYNLLVQLAAIALIAVNASAFVDFLRGSPRYFVVLVAATLLLPLLQIVPLPPSIWRALPGREMVEQSLTLIGRQDEWFPFSLDMRRTAVAFLAMLPPLTIIVLAHGPSAKQRQLFLWLIALAGLLSVLIGLPQLATGNNLFVMFPEVAGSRELQGTFANHNTTGLFLDIALVALICALPDEDMRPGIVLAAVACGLMLLVGLFLTRSRSSMLIAVVPFCCLAVRIYWRIARRVSRKQLGLVMALGCVAFAGALLGVSQVDQVQKSFARFENLNDERPAIWRDTRSAIGRYWPVGSGVGTFDEVFQVDESLETLAPGRAARAHNDFLELTLESGVAGIALLAGWLAVLGLGAFKALQGRNGSGLAPVAVFVMLFMQSVLDYPLRSQAILCVAGLMVAMIIRPGNAGSAKIRSGQRAEAVGSL</sequence>
<dbReference type="Proteomes" id="UP001589858">
    <property type="component" value="Unassembled WGS sequence"/>
</dbReference>
<feature type="transmembrane region" description="Helical" evidence="5">
    <location>
        <begin position="352"/>
        <end position="373"/>
    </location>
</feature>
<feature type="transmembrane region" description="Helical" evidence="5">
    <location>
        <begin position="380"/>
        <end position="396"/>
    </location>
</feature>
<keyword evidence="4 5" id="KW-0472">Membrane</keyword>
<evidence type="ECO:0000256" key="4">
    <source>
        <dbReference type="ARBA" id="ARBA00023136"/>
    </source>
</evidence>
<evidence type="ECO:0000313" key="8">
    <source>
        <dbReference type="Proteomes" id="UP001589858"/>
    </source>
</evidence>